<accession>A0A2P5SVL8</accession>
<evidence type="ECO:0000256" key="1">
    <source>
        <dbReference type="ARBA" id="ARBA00005006"/>
    </source>
</evidence>
<keyword evidence="12" id="KW-1185">Reference proteome</keyword>
<dbReference type="InterPro" id="IPR006334">
    <property type="entry name" value="Glut_cys_ligase"/>
</dbReference>
<dbReference type="Gene3D" id="3.30.590.20">
    <property type="match status" value="1"/>
</dbReference>
<evidence type="ECO:0000256" key="8">
    <source>
        <dbReference type="HAMAP-Rule" id="MF_00578"/>
    </source>
</evidence>
<dbReference type="NCBIfam" id="TIGR01434">
    <property type="entry name" value="glu_cys_ligase"/>
    <property type="match status" value="1"/>
</dbReference>
<comment type="similarity">
    <text evidence="2 8">Belongs to the glutamate--cysteine ligase type 1 family. Type 1 subfamily.</text>
</comment>
<evidence type="ECO:0000256" key="3">
    <source>
        <dbReference type="ARBA" id="ARBA00022598"/>
    </source>
</evidence>
<gene>
    <name evidence="8 11" type="primary">gshA</name>
    <name evidence="11" type="ORF">CRV10_02770</name>
</gene>
<protein>
    <recommendedName>
        <fullName evidence="8">Glutamate--cysteine ligase</fullName>
        <ecNumber evidence="8">6.3.2.2</ecNumber>
    </recommendedName>
    <alternativeName>
        <fullName evidence="8">Gamma-ECS</fullName>
        <shortName evidence="8">GCS</shortName>
    </alternativeName>
    <alternativeName>
        <fullName evidence="8">Gamma-glutamylcysteine synthetase</fullName>
    </alternativeName>
</protein>
<dbReference type="GO" id="GO:0046872">
    <property type="term" value="F:metal ion binding"/>
    <property type="evidence" value="ECO:0007669"/>
    <property type="project" value="TreeGrafter"/>
</dbReference>
<evidence type="ECO:0000256" key="9">
    <source>
        <dbReference type="RuleBase" id="RU004391"/>
    </source>
</evidence>
<dbReference type="EC" id="6.3.2.2" evidence="8"/>
<comment type="catalytic activity">
    <reaction evidence="7 8 9">
        <text>L-cysteine + L-glutamate + ATP = gamma-L-glutamyl-L-cysteine + ADP + phosphate + H(+)</text>
        <dbReference type="Rhea" id="RHEA:13285"/>
        <dbReference type="ChEBI" id="CHEBI:15378"/>
        <dbReference type="ChEBI" id="CHEBI:29985"/>
        <dbReference type="ChEBI" id="CHEBI:30616"/>
        <dbReference type="ChEBI" id="CHEBI:35235"/>
        <dbReference type="ChEBI" id="CHEBI:43474"/>
        <dbReference type="ChEBI" id="CHEBI:58173"/>
        <dbReference type="ChEBI" id="CHEBI:456216"/>
        <dbReference type="EC" id="6.3.2.2"/>
    </reaction>
</comment>
<dbReference type="InterPro" id="IPR007370">
    <property type="entry name" value="Glu_cys_ligase"/>
</dbReference>
<evidence type="ECO:0000256" key="6">
    <source>
        <dbReference type="ARBA" id="ARBA00022840"/>
    </source>
</evidence>
<dbReference type="SUPFAM" id="SSF55931">
    <property type="entry name" value="Glutamine synthetase/guanido kinase"/>
    <property type="match status" value="1"/>
</dbReference>
<evidence type="ECO:0000256" key="7">
    <source>
        <dbReference type="ARBA" id="ARBA00048819"/>
    </source>
</evidence>
<dbReference type="Proteomes" id="UP000296144">
    <property type="component" value="Unassembled WGS sequence"/>
</dbReference>
<dbReference type="RefSeq" id="WP_136130321.1">
    <property type="nucleotide sequence ID" value="NZ_PDKU01000004.1"/>
</dbReference>
<dbReference type="GO" id="GO:0006750">
    <property type="term" value="P:glutathione biosynthetic process"/>
    <property type="evidence" value="ECO:0007669"/>
    <property type="project" value="UniProtKB-UniRule"/>
</dbReference>
<dbReference type="PANTHER" id="PTHR38761">
    <property type="entry name" value="GLUTAMATE--CYSTEINE LIGASE"/>
    <property type="match status" value="1"/>
</dbReference>
<dbReference type="HAMAP" id="MF_00578">
    <property type="entry name" value="Glu_cys_ligase"/>
    <property type="match status" value="1"/>
</dbReference>
<name>A0A2P5SVL8_9GAMM</name>
<organism evidence="11 12">
    <name type="scientific">Candidatus Pantoea edessiphila</name>
    <dbReference type="NCBI Taxonomy" id="2044610"/>
    <lineage>
        <taxon>Bacteria</taxon>
        <taxon>Pseudomonadati</taxon>
        <taxon>Pseudomonadota</taxon>
        <taxon>Gammaproteobacteria</taxon>
        <taxon>Enterobacterales</taxon>
        <taxon>Erwiniaceae</taxon>
        <taxon>Pantoea</taxon>
    </lineage>
</organism>
<dbReference type="Pfam" id="PF04262">
    <property type="entry name" value="Glu_cys_ligase"/>
    <property type="match status" value="1"/>
</dbReference>
<dbReference type="GO" id="GO:0004357">
    <property type="term" value="F:glutamate-cysteine ligase activity"/>
    <property type="evidence" value="ECO:0007669"/>
    <property type="project" value="UniProtKB-UniRule"/>
</dbReference>
<keyword evidence="5 8" id="KW-0547">Nucleotide-binding</keyword>
<evidence type="ECO:0000256" key="2">
    <source>
        <dbReference type="ARBA" id="ARBA00008772"/>
    </source>
</evidence>
<evidence type="ECO:0000256" key="4">
    <source>
        <dbReference type="ARBA" id="ARBA00022684"/>
    </source>
</evidence>
<dbReference type="GO" id="GO:0005829">
    <property type="term" value="C:cytosol"/>
    <property type="evidence" value="ECO:0007669"/>
    <property type="project" value="TreeGrafter"/>
</dbReference>
<dbReference type="InterPro" id="IPR014746">
    <property type="entry name" value="Gln_synth/guanido_kin_cat_dom"/>
</dbReference>
<feature type="domain" description="Glutamate--cysteine ligase" evidence="10">
    <location>
        <begin position="11"/>
        <end position="381"/>
    </location>
</feature>
<evidence type="ECO:0000256" key="5">
    <source>
        <dbReference type="ARBA" id="ARBA00022741"/>
    </source>
</evidence>
<evidence type="ECO:0000313" key="11">
    <source>
        <dbReference type="EMBL" id="PPI86378.1"/>
    </source>
</evidence>
<proteinExistence type="inferred from homology"/>
<reference evidence="11 12" key="1">
    <citation type="journal article" date="2018" name="Genome Biol. Evol.">
        <title>Cladogenesis and Genomic Streamlining in Extracellular Endosymbionts of Tropical Stink Bugs.</title>
        <authorList>
            <person name="Otero-Bravo A."/>
            <person name="Goffredi S."/>
            <person name="Sabree Z.L."/>
        </authorList>
    </citation>
    <scope>NUCLEOTIDE SEQUENCE [LARGE SCALE GENOMIC DNA]</scope>
    <source>
        <strain evidence="11 12">SoEL</strain>
    </source>
</reference>
<evidence type="ECO:0000313" key="12">
    <source>
        <dbReference type="Proteomes" id="UP000296144"/>
    </source>
</evidence>
<keyword evidence="3 8" id="KW-0436">Ligase</keyword>
<keyword evidence="6 8" id="KW-0067">ATP-binding</keyword>
<comment type="pathway">
    <text evidence="1 8 9">Sulfur metabolism; glutathione biosynthesis; glutathione from L-cysteine and L-glutamate: step 1/2.</text>
</comment>
<keyword evidence="4 8" id="KW-0317">Glutathione biosynthesis</keyword>
<evidence type="ECO:0000259" key="10">
    <source>
        <dbReference type="Pfam" id="PF04262"/>
    </source>
</evidence>
<dbReference type="AlphaFoldDB" id="A0A2P5SVL8"/>
<comment type="caution">
    <text evidence="11">The sequence shown here is derived from an EMBL/GenBank/DDBJ whole genome shotgun (WGS) entry which is preliminary data.</text>
</comment>
<dbReference type="EMBL" id="PDKU01000004">
    <property type="protein sequence ID" value="PPI86378.1"/>
    <property type="molecule type" value="Genomic_DNA"/>
</dbReference>
<dbReference type="PANTHER" id="PTHR38761:SF1">
    <property type="entry name" value="GLUTAMATE--CYSTEINE LIGASE"/>
    <property type="match status" value="1"/>
</dbReference>
<dbReference type="OrthoDB" id="9803907at2"/>
<sequence length="527" mass="61568">MLPDISNTLSWLRKNSYIFKKINRGIERETLRIEPNGNIANSEHPLSLGSSLKNEWITTDFAESLLEFVTPVDNRIEYTLSFLRDIHCYVARKLDKELMWSLSMPCRIKNINEIKLASYGTSNVGLMKTLYREGLKNRYGAMMQIISGIHYNFSLPFSFWQEWANFRNLKNCTETVSKGYLILIRNYYRFGWIIPYLFGASPAICSSFLQNNPIKLPFEKNDKNTLWLPYATSLRLSDLGYNNKAQSILKITFNSIEEYVNTLKKALTTPWKNFIDIGIKDKSGKRMQINTNILQIENELYSPIRPKCINISGQSYIDTLLTKGIEYVEVRSIDVNPFSGVGIDNIQVYFLDLFLIWCILADTSEMNFKELYYNNKNWKIVTLEGRKPNQKIYIGDNNKKYSLVETGKKIFNDLYKIAEILDKNENNMQYQKTCNTLFLYFDNPELTYSARILDLIKKEGIIKTGISLSKKYHSFFCSKSLKILKEEDFRIKAENSIIEQQKIENSDSLDFENYISNLNYRNNKYIT</sequence>
<dbReference type="GO" id="GO:0005524">
    <property type="term" value="F:ATP binding"/>
    <property type="evidence" value="ECO:0007669"/>
    <property type="project" value="UniProtKB-KW"/>
</dbReference>
<dbReference type="UniPathway" id="UPA00142">
    <property type="reaction ID" value="UER00209"/>
</dbReference>